<dbReference type="RefSeq" id="WP_266605425.1">
    <property type="nucleotide sequence ID" value="NZ_JAPHNL010000330.1"/>
</dbReference>
<keyword evidence="5 7" id="KW-0472">Membrane</keyword>
<gene>
    <name evidence="9" type="ORF">OFY01_30500</name>
</gene>
<comment type="similarity">
    <text evidence="6">Belongs to the ABC-4 integral membrane protein family.</text>
</comment>
<accession>A0ABT3U3V5</accession>
<feature type="transmembrane region" description="Helical" evidence="7">
    <location>
        <begin position="23"/>
        <end position="44"/>
    </location>
</feature>
<evidence type="ECO:0000313" key="10">
    <source>
        <dbReference type="Proteomes" id="UP001163064"/>
    </source>
</evidence>
<dbReference type="InterPro" id="IPR003838">
    <property type="entry name" value="ABC3_permease_C"/>
</dbReference>
<dbReference type="EMBL" id="JAPHNL010000330">
    <property type="protein sequence ID" value="MCX3064012.1"/>
    <property type="molecule type" value="Genomic_DNA"/>
</dbReference>
<dbReference type="Pfam" id="PF02687">
    <property type="entry name" value="FtsX"/>
    <property type="match status" value="1"/>
</dbReference>
<keyword evidence="4 7" id="KW-1133">Transmembrane helix</keyword>
<comment type="subcellular location">
    <subcellularLocation>
        <location evidence="1">Cell membrane</location>
        <topology evidence="1">Multi-pass membrane protein</topology>
    </subcellularLocation>
</comment>
<evidence type="ECO:0000256" key="4">
    <source>
        <dbReference type="ARBA" id="ARBA00022989"/>
    </source>
</evidence>
<protein>
    <submittedName>
        <fullName evidence="9">FtsX-like permease family protein</fullName>
    </submittedName>
</protein>
<dbReference type="PANTHER" id="PTHR30572:SF4">
    <property type="entry name" value="ABC TRANSPORTER PERMEASE YTRF"/>
    <property type="match status" value="1"/>
</dbReference>
<dbReference type="PANTHER" id="PTHR30572">
    <property type="entry name" value="MEMBRANE COMPONENT OF TRANSPORTER-RELATED"/>
    <property type="match status" value="1"/>
</dbReference>
<feature type="transmembrane region" description="Helical" evidence="7">
    <location>
        <begin position="270"/>
        <end position="290"/>
    </location>
</feature>
<evidence type="ECO:0000259" key="8">
    <source>
        <dbReference type="Pfam" id="PF02687"/>
    </source>
</evidence>
<evidence type="ECO:0000256" key="7">
    <source>
        <dbReference type="SAM" id="Phobius"/>
    </source>
</evidence>
<keyword evidence="10" id="KW-1185">Reference proteome</keyword>
<dbReference type="Proteomes" id="UP001163064">
    <property type="component" value="Unassembled WGS sequence"/>
</dbReference>
<organism evidence="9 10">
    <name type="scientific">Streptomyces beihaiensis</name>
    <dbReference type="NCBI Taxonomy" id="2984495"/>
    <lineage>
        <taxon>Bacteria</taxon>
        <taxon>Bacillati</taxon>
        <taxon>Actinomycetota</taxon>
        <taxon>Actinomycetes</taxon>
        <taxon>Kitasatosporales</taxon>
        <taxon>Streptomycetaceae</taxon>
        <taxon>Streptomyces</taxon>
    </lineage>
</organism>
<proteinExistence type="inferred from homology"/>
<dbReference type="InterPro" id="IPR050250">
    <property type="entry name" value="Macrolide_Exporter_MacB"/>
</dbReference>
<evidence type="ECO:0000256" key="5">
    <source>
        <dbReference type="ARBA" id="ARBA00023136"/>
    </source>
</evidence>
<feature type="domain" description="ABC3 transporter permease C-terminal" evidence="8">
    <location>
        <begin position="273"/>
        <end position="392"/>
    </location>
</feature>
<evidence type="ECO:0000256" key="2">
    <source>
        <dbReference type="ARBA" id="ARBA00022475"/>
    </source>
</evidence>
<evidence type="ECO:0000256" key="3">
    <source>
        <dbReference type="ARBA" id="ARBA00022692"/>
    </source>
</evidence>
<reference evidence="9" key="1">
    <citation type="submission" date="2022-10" db="EMBL/GenBank/DDBJ databases">
        <title>Streptomyces beihaiensis sp. nov., a chitin degrading actinobacterium, isolated from shrimp pond soil.</title>
        <authorList>
            <person name="Xie J."/>
            <person name="Shen N."/>
        </authorList>
    </citation>
    <scope>NUCLEOTIDE SEQUENCE</scope>
    <source>
        <strain evidence="9">GXMU-J5</strain>
    </source>
</reference>
<feature type="transmembrane region" description="Helical" evidence="7">
    <location>
        <begin position="318"/>
        <end position="340"/>
    </location>
</feature>
<keyword evidence="2" id="KW-1003">Cell membrane</keyword>
<feature type="non-terminal residue" evidence="9">
    <location>
        <position position="396"/>
    </location>
</feature>
<evidence type="ECO:0000256" key="1">
    <source>
        <dbReference type="ARBA" id="ARBA00004651"/>
    </source>
</evidence>
<name>A0ABT3U3V5_9ACTN</name>
<evidence type="ECO:0000313" key="9">
    <source>
        <dbReference type="EMBL" id="MCX3064012.1"/>
    </source>
</evidence>
<feature type="transmembrane region" description="Helical" evidence="7">
    <location>
        <begin position="367"/>
        <end position="389"/>
    </location>
</feature>
<keyword evidence="3 7" id="KW-0812">Transmembrane</keyword>
<evidence type="ECO:0000256" key="6">
    <source>
        <dbReference type="ARBA" id="ARBA00038076"/>
    </source>
</evidence>
<comment type="caution">
    <text evidence="9">The sequence shown here is derived from an EMBL/GenBank/DDBJ whole genome shotgun (WGS) entry which is preliminary data.</text>
</comment>
<sequence length="396" mass="41360">MRHERPVRHVLLTKTRRDLRRRLAQFAAVTVTVMLGVTLFVASYDAYLNLDASYERTYSRLHFADLVATAPDARTLADRVRTADGVAAVTTRTQADLPLTIGGLKLDGRVIGLPDSGKAPAVDRIDVTDGRAPAAGDTSGAVMEQHAAKTFHIKPGDRVSAYDGRTWHTLTVRGIAESPEYLWPARNRQEALADPHSFAALYVPESTARALSGAASPGQALVRFAPHTGSATADRITGELRAAGAVHVEPRADQPSNSTLAEDLAGFKEIAVAFPLLFLSAAGVAAYVLITRLVLAERRIIGTLLAAGARRGAVVRHYLSHAVVSATAGAVVGVVLGAVATSAMTRAYTSALGIPDTVVGQHVPTTLLGLAFGVVVGLVAGGAPAIAAARTAPAEA</sequence>